<organism evidence="6 7">
    <name type="scientific">Balaenoptera acutorostrata</name>
    <name type="common">Common minke whale</name>
    <name type="synonym">Balaena rostrata</name>
    <dbReference type="NCBI Taxonomy" id="9767"/>
    <lineage>
        <taxon>Eukaryota</taxon>
        <taxon>Metazoa</taxon>
        <taxon>Chordata</taxon>
        <taxon>Craniata</taxon>
        <taxon>Vertebrata</taxon>
        <taxon>Euteleostomi</taxon>
        <taxon>Mammalia</taxon>
        <taxon>Eutheria</taxon>
        <taxon>Laurasiatheria</taxon>
        <taxon>Artiodactyla</taxon>
        <taxon>Whippomorpha</taxon>
        <taxon>Cetacea</taxon>
        <taxon>Mysticeti</taxon>
        <taxon>Balaenopteridae</taxon>
        <taxon>Balaenoptera</taxon>
    </lineage>
</organism>
<dbReference type="PANTHER" id="PTHR12047:SF2">
    <property type="entry name" value="FANCONI ANEMIA GROUP A PROTEIN"/>
    <property type="match status" value="1"/>
</dbReference>
<dbReference type="Pfam" id="PF15865">
    <property type="entry name" value="Fanconi_A_N"/>
    <property type="match status" value="1"/>
</dbReference>
<name>A0ABM3SMB0_BALAC</name>
<dbReference type="Pfam" id="PF03511">
    <property type="entry name" value="FANCA_CTD"/>
    <property type="match status" value="1"/>
</dbReference>
<evidence type="ECO:0000256" key="1">
    <source>
        <dbReference type="SAM" id="MobiDB-lite"/>
    </source>
</evidence>
<feature type="domain" description="Fanconi anaemia group A protein N-terminal" evidence="3">
    <location>
        <begin position="210"/>
        <end position="564"/>
    </location>
</feature>
<feature type="region of interest" description="Disordered" evidence="1">
    <location>
        <begin position="1"/>
        <end position="36"/>
    </location>
</feature>
<evidence type="ECO:0000259" key="3">
    <source>
        <dbReference type="Pfam" id="PF15865"/>
    </source>
</evidence>
<dbReference type="GeneID" id="103001074"/>
<dbReference type="Pfam" id="PF24781">
    <property type="entry name" value="FANCA_helical"/>
    <property type="match status" value="1"/>
</dbReference>
<feature type="domain" description="Fanconi anaemia group A protein C-terminal" evidence="2">
    <location>
        <begin position="1353"/>
        <end position="1515"/>
    </location>
</feature>
<feature type="domain" description="Fanconi anaemia group A protein helical" evidence="4">
    <location>
        <begin position="584"/>
        <end position="665"/>
    </location>
</feature>
<evidence type="ECO:0000313" key="7">
    <source>
        <dbReference type="RefSeq" id="XP_057390982.1"/>
    </source>
</evidence>
<reference evidence="7" key="1">
    <citation type="submission" date="2025-08" db="UniProtKB">
        <authorList>
            <consortium name="RefSeq"/>
        </authorList>
    </citation>
    <scope>IDENTIFICATION</scope>
</reference>
<dbReference type="InterPro" id="IPR055386">
    <property type="entry name" value="FANCA_helical"/>
</dbReference>
<feature type="compositionally biased region" description="Basic and acidic residues" evidence="1">
    <location>
        <begin position="1"/>
        <end position="13"/>
    </location>
</feature>
<dbReference type="InterPro" id="IPR003516">
    <property type="entry name" value="FANCA"/>
</dbReference>
<protein>
    <submittedName>
        <fullName evidence="7">Fanconi anemia group A protein isoform X1</fullName>
    </submittedName>
</protein>
<keyword evidence="6" id="KW-1185">Reference proteome</keyword>
<accession>A0ABM3SMB0</accession>
<dbReference type="PANTHER" id="PTHR12047">
    <property type="entry name" value="FANCONI ANEMIA GROUP A PROTEIN"/>
    <property type="match status" value="1"/>
</dbReference>
<dbReference type="RefSeq" id="XP_057390982.1">
    <property type="nucleotide sequence ID" value="XM_057534999.1"/>
</dbReference>
<dbReference type="Pfam" id="PF24783">
    <property type="entry name" value="FANCA_arcN"/>
    <property type="match status" value="1"/>
</dbReference>
<dbReference type="InterPro" id="IPR055277">
    <property type="entry name" value="Fanconi_A_C"/>
</dbReference>
<dbReference type="Proteomes" id="UP001652580">
    <property type="component" value="Chromosome 19"/>
</dbReference>
<evidence type="ECO:0000313" key="6">
    <source>
        <dbReference type="Proteomes" id="UP001652580"/>
    </source>
</evidence>
<dbReference type="InterPro" id="IPR031729">
    <property type="entry name" value="Fanconi_A_N"/>
</dbReference>
<sequence length="1660" mass="183192">MGRQRGPEAERRRPWFVRDMSASRARGAASDPGHGGRRRAWVELLAGRVRRQQLGPEGEPKVGESAVRLLRRHLNLGDLVLEVDGCPRKQLCLSRLIDYDGPGAHTDLSSSLIELSGDQVHCQRAVERNLFFLRSSALRDQAAQLGVPAAVLSSQVVASGLVQVCEADAGPPPKVLMTPDQRKKLSSLFEIAQNLLAQSMFSRLSFCQELWKVQNSLLLEAVWRLHVQNIVSLQELLESHADSQAVVAWLSRDLRLLCEQTEAPCQHADVARAMLSDFVQMLVLRGFQKNVDVRGTVEPEWMTQVAVAVLERMLASALEALAAGIQEGSAAHKAVSCWFSVFSGHMYRSIISTESPKRFFCHTLTQILTHKPVLKVSDAVQMQREWSFARTPPLLSGLYRRLFVILSPEELVDCLQEVLETREVNWQHVLSCVSTLVICLPDAQQLVNGWVSRLLAHAFESCDLDSMVLAFLVARQAALEGPAAFPSYAAWFQAAFGSARGFHSCSKKALVFLFKFLSDLVPFEAPRYLQVHVLHPPLVPSKYRALLTDYVALARTRLADLKVSIENMGLYEDLSSAGDVTEPHRQTSQDVEKAIMVFEHTGKIPAAVLEASIFRRSYYLSHFLPALLTPRVLPRVPDSRAVLIESLRRAEKIPPSLYSTYRQACSTVREKPEDAASRREVEPSCAEEPLGLLTTALRELRASVTDPPQHDALSAQMAVISEQLRSALGLSEDDSDVEGAPVQLSVRAPELRPWEQRVVDLLLTSFCQNLMAASSVAPPDRQGPWAAHFVRTLCRRRLLPALLSRLCQLLRHQGPSLSASHVVGLAALAVHLGESRSALPEVHVGPPTPARGLPVPELFDILLPCRTQESSALCLKFCTAAISYSLCKFSSQSHDILYSCLSPGLIKKFQFIVFRWFSEARDPPSWEDLASSPWRSLCLPSADWRRAALCLWKQRTSRELLQREGLRLTYRDWLQLELEIQPEVDSLSDTERRDFHQWAIHQHFLPAPSATGGCDGDLEVACATLVDVLMDFCQSSRSYDHSENSDLVVGGCTGNRDIFSRLQEMAADLEQGPAPLGRAAPRGHFLFGVFCRRLQALARGWDVASRLQRQRELLMCKRILLGLPPSVLVGSPCLEQLAAPDCDDFFHLVNSELFVLKAVSLRALRTACESSQVRTRRDSTWPARLGPWGLRHSWRARGWARSRTEPALRGPWRCHPPVCPYVVEPRAAARPVLHVPSSLASTVLQRNFSHDGALTHDITAHFFRGLLNACSRSRDPSLAADLTLTACQTQCPLLLTSALLWWPHLEPELHHRWRRCSQSPLPTELRRLQEAQHFAASVLSPLAAPPAPGPAWLCAAALHFVIRRAGKESIRQELGQLDSQGEELLVFLFFFSLMGLLSSHLTPQATGSLKALDVCAGVLGCLQRKRISWLPLFQLTEADAGLGCTLLRLAPDHQIRLLPVAFYSLLSYFDKDALLQEDAFLHVAVNMYLKLVGLFVAGETGAVWTPAHGGELQAQAGAGPGLSPDGPGRPALVGLQPGQPLLAQRAAVGTLTAALPVFSPGRPRKPDNKCSSFSAAVNTSVPKKELLRRGRGNAQMLTLLSVFKSPSLFTVRVLNTFGKTSTRHPALGISPGPGCVFGGRGAARAQHTGFLAAAGRECGL</sequence>
<dbReference type="InterPro" id="IPR055387">
    <property type="entry name" value="FANCA_arcN"/>
</dbReference>
<evidence type="ECO:0000259" key="5">
    <source>
        <dbReference type="Pfam" id="PF24783"/>
    </source>
</evidence>
<gene>
    <name evidence="7" type="primary">FANCA</name>
</gene>
<evidence type="ECO:0000259" key="2">
    <source>
        <dbReference type="Pfam" id="PF03511"/>
    </source>
</evidence>
<evidence type="ECO:0000259" key="4">
    <source>
        <dbReference type="Pfam" id="PF24781"/>
    </source>
</evidence>
<feature type="domain" description="Fanconi anaemia group A protein arcN subdomain" evidence="5">
    <location>
        <begin position="688"/>
        <end position="921"/>
    </location>
</feature>
<proteinExistence type="predicted"/>